<dbReference type="InterPro" id="IPR003439">
    <property type="entry name" value="ABC_transporter-like_ATP-bd"/>
</dbReference>
<dbReference type="InterPro" id="IPR027417">
    <property type="entry name" value="P-loop_NTPase"/>
</dbReference>
<gene>
    <name evidence="5" type="ordered locus">Clos_0934</name>
</gene>
<dbReference type="PANTHER" id="PTHR42781:SF8">
    <property type="entry name" value="BICARBONATE TRANSPORT ATP-BINDING PROTEIN CMPC"/>
    <property type="match status" value="1"/>
</dbReference>
<feature type="domain" description="ABC transporter" evidence="4">
    <location>
        <begin position="1"/>
        <end position="220"/>
    </location>
</feature>
<dbReference type="KEGG" id="aoe:Clos_0934"/>
<keyword evidence="2" id="KW-0547">Nucleotide-binding</keyword>
<sequence>MEIINLNKSFGGNIILEDIHLRIYPQRINAIIGPSGSGKSTLLRIIAGLDHEFSGSIEPIGQNRIGYIFQEPCLIQWKTVRKNMCYALSGHVDEKKLLDYSKILGLTDYLNYYPSQLSGGLLQRVNLLRGFLYPATLLLMDEPFKSLDIKNKKAAMELMIKIQQERNLTVVLVTHSLEEAVALGDYIYIMPNKPKGQLECVINPRDSIHEKSSTENKIELLNTLKEILNTGH</sequence>
<dbReference type="Proteomes" id="UP000000269">
    <property type="component" value="Chromosome"/>
</dbReference>
<dbReference type="SUPFAM" id="SSF52540">
    <property type="entry name" value="P-loop containing nucleoside triphosphate hydrolases"/>
    <property type="match status" value="1"/>
</dbReference>
<dbReference type="AlphaFoldDB" id="A8MF02"/>
<keyword evidence="6" id="KW-1185">Reference proteome</keyword>
<evidence type="ECO:0000256" key="3">
    <source>
        <dbReference type="ARBA" id="ARBA00022840"/>
    </source>
</evidence>
<accession>A8MF02</accession>
<dbReference type="GO" id="GO:0016887">
    <property type="term" value="F:ATP hydrolysis activity"/>
    <property type="evidence" value="ECO:0007669"/>
    <property type="project" value="InterPro"/>
</dbReference>
<organism evidence="5 6">
    <name type="scientific">Alkaliphilus oremlandii (strain OhILAs)</name>
    <name type="common">Clostridium oremlandii (strain OhILAs)</name>
    <dbReference type="NCBI Taxonomy" id="350688"/>
    <lineage>
        <taxon>Bacteria</taxon>
        <taxon>Bacillati</taxon>
        <taxon>Bacillota</taxon>
        <taxon>Clostridia</taxon>
        <taxon>Peptostreptococcales</taxon>
        <taxon>Natronincolaceae</taxon>
        <taxon>Alkaliphilus</taxon>
    </lineage>
</organism>
<protein>
    <submittedName>
        <fullName evidence="5">ABC transporter related</fullName>
    </submittedName>
</protein>
<dbReference type="EMBL" id="CP000853">
    <property type="protein sequence ID" value="ABW18481.1"/>
    <property type="molecule type" value="Genomic_DNA"/>
</dbReference>
<dbReference type="InterPro" id="IPR003593">
    <property type="entry name" value="AAA+_ATPase"/>
</dbReference>
<dbReference type="STRING" id="350688.Clos_0934"/>
<reference evidence="6" key="1">
    <citation type="submission" date="2007-10" db="EMBL/GenBank/DDBJ databases">
        <title>Complete genome of Alkaliphilus oremlandii OhILAs.</title>
        <authorList>
            <person name="Copeland A."/>
            <person name="Lucas S."/>
            <person name="Lapidus A."/>
            <person name="Barry K."/>
            <person name="Detter J.C."/>
            <person name="Glavina del Rio T."/>
            <person name="Hammon N."/>
            <person name="Israni S."/>
            <person name="Dalin E."/>
            <person name="Tice H."/>
            <person name="Pitluck S."/>
            <person name="Chain P."/>
            <person name="Malfatti S."/>
            <person name="Shin M."/>
            <person name="Vergez L."/>
            <person name="Schmutz J."/>
            <person name="Larimer F."/>
            <person name="Land M."/>
            <person name="Hauser L."/>
            <person name="Kyrpides N."/>
            <person name="Mikhailova N."/>
            <person name="Stolz J.F."/>
            <person name="Dawson A."/>
            <person name="Fisher E."/>
            <person name="Crable B."/>
            <person name="Perera E."/>
            <person name="Lisak J."/>
            <person name="Ranganathan M."/>
            <person name="Basu P."/>
            <person name="Richardson P."/>
        </authorList>
    </citation>
    <scope>NUCLEOTIDE SEQUENCE [LARGE SCALE GENOMIC DNA]</scope>
    <source>
        <strain evidence="6">OhILAs</strain>
    </source>
</reference>
<evidence type="ECO:0000256" key="2">
    <source>
        <dbReference type="ARBA" id="ARBA00022741"/>
    </source>
</evidence>
<keyword evidence="1" id="KW-0813">Transport</keyword>
<evidence type="ECO:0000313" key="6">
    <source>
        <dbReference type="Proteomes" id="UP000000269"/>
    </source>
</evidence>
<dbReference type="GO" id="GO:0005524">
    <property type="term" value="F:ATP binding"/>
    <property type="evidence" value="ECO:0007669"/>
    <property type="project" value="UniProtKB-KW"/>
</dbReference>
<evidence type="ECO:0000313" key="5">
    <source>
        <dbReference type="EMBL" id="ABW18481.1"/>
    </source>
</evidence>
<dbReference type="Pfam" id="PF00005">
    <property type="entry name" value="ABC_tran"/>
    <property type="match status" value="1"/>
</dbReference>
<dbReference type="HOGENOM" id="CLU_000604_1_22_9"/>
<evidence type="ECO:0000259" key="4">
    <source>
        <dbReference type="PROSITE" id="PS50893"/>
    </source>
</evidence>
<evidence type="ECO:0000256" key="1">
    <source>
        <dbReference type="ARBA" id="ARBA00022448"/>
    </source>
</evidence>
<name>A8MF02_ALKOO</name>
<dbReference type="InterPro" id="IPR050093">
    <property type="entry name" value="ABC_SmlMolc_Importer"/>
</dbReference>
<proteinExistence type="predicted"/>
<dbReference type="Gene3D" id="3.40.50.300">
    <property type="entry name" value="P-loop containing nucleotide triphosphate hydrolases"/>
    <property type="match status" value="1"/>
</dbReference>
<keyword evidence="3" id="KW-0067">ATP-binding</keyword>
<dbReference type="PROSITE" id="PS50893">
    <property type="entry name" value="ABC_TRANSPORTER_2"/>
    <property type="match status" value="1"/>
</dbReference>
<dbReference type="PANTHER" id="PTHR42781">
    <property type="entry name" value="SPERMIDINE/PUTRESCINE IMPORT ATP-BINDING PROTEIN POTA"/>
    <property type="match status" value="1"/>
</dbReference>
<dbReference type="eggNOG" id="COG1116">
    <property type="taxonomic scope" value="Bacteria"/>
</dbReference>
<dbReference type="SMART" id="SM00382">
    <property type="entry name" value="AAA"/>
    <property type="match status" value="1"/>
</dbReference>